<dbReference type="GO" id="GO:1990575">
    <property type="term" value="P:mitochondrial L-ornithine transmembrane transport"/>
    <property type="evidence" value="ECO:0007669"/>
    <property type="project" value="TreeGrafter"/>
</dbReference>
<evidence type="ECO:0000256" key="10">
    <source>
        <dbReference type="RuleBase" id="RU000488"/>
    </source>
</evidence>
<feature type="repeat" description="Solcar" evidence="9">
    <location>
        <begin position="26"/>
        <end position="108"/>
    </location>
</feature>
<comment type="similarity">
    <text evidence="2 10">Belongs to the mitochondrial carrier (TC 2.A.29) family.</text>
</comment>
<evidence type="ECO:0000256" key="8">
    <source>
        <dbReference type="ARBA" id="ARBA00023136"/>
    </source>
</evidence>
<dbReference type="InterPro" id="IPR050567">
    <property type="entry name" value="Mitochondrial_Carrier"/>
</dbReference>
<evidence type="ECO:0000256" key="7">
    <source>
        <dbReference type="ARBA" id="ARBA00023128"/>
    </source>
</evidence>
<evidence type="ECO:0000256" key="2">
    <source>
        <dbReference type="ARBA" id="ARBA00006375"/>
    </source>
</evidence>
<dbReference type="Gene3D" id="1.50.40.10">
    <property type="entry name" value="Mitochondrial carrier domain"/>
    <property type="match status" value="1"/>
</dbReference>
<dbReference type="STRING" id="669874.A0A1E4TU77"/>
<dbReference type="PANTHER" id="PTHR45624:SF12">
    <property type="entry name" value="MITOCHONDRIAL ORNITHINE TRANSPORTER 1"/>
    <property type="match status" value="1"/>
</dbReference>
<evidence type="ECO:0000256" key="5">
    <source>
        <dbReference type="ARBA" id="ARBA00022737"/>
    </source>
</evidence>
<evidence type="ECO:0000256" key="9">
    <source>
        <dbReference type="PROSITE-ProRule" id="PRU00282"/>
    </source>
</evidence>
<organism evidence="11 12">
    <name type="scientific">Pachysolen tannophilus NRRL Y-2460</name>
    <dbReference type="NCBI Taxonomy" id="669874"/>
    <lineage>
        <taxon>Eukaryota</taxon>
        <taxon>Fungi</taxon>
        <taxon>Dikarya</taxon>
        <taxon>Ascomycota</taxon>
        <taxon>Saccharomycotina</taxon>
        <taxon>Pichiomycetes</taxon>
        <taxon>Pachysolenaceae</taxon>
        <taxon>Pachysolen</taxon>
    </lineage>
</organism>
<dbReference type="InterPro" id="IPR023395">
    <property type="entry name" value="MCP_dom_sf"/>
</dbReference>
<dbReference type="GO" id="GO:0031966">
    <property type="term" value="C:mitochondrial membrane"/>
    <property type="evidence" value="ECO:0007669"/>
    <property type="project" value="UniProtKB-SubCell"/>
</dbReference>
<evidence type="ECO:0000256" key="6">
    <source>
        <dbReference type="ARBA" id="ARBA00022989"/>
    </source>
</evidence>
<dbReference type="OrthoDB" id="409586at2759"/>
<evidence type="ECO:0000256" key="3">
    <source>
        <dbReference type="ARBA" id="ARBA00022448"/>
    </source>
</evidence>
<dbReference type="PANTHER" id="PTHR45624">
    <property type="entry name" value="MITOCHONDRIAL BASIC AMINO ACIDS TRANSPORTER-RELATED"/>
    <property type="match status" value="1"/>
</dbReference>
<proteinExistence type="inferred from homology"/>
<evidence type="ECO:0000313" key="12">
    <source>
        <dbReference type="Proteomes" id="UP000094236"/>
    </source>
</evidence>
<reference evidence="12" key="1">
    <citation type="submission" date="2016-05" db="EMBL/GenBank/DDBJ databases">
        <title>Comparative genomics of biotechnologically important yeasts.</title>
        <authorList>
            <consortium name="DOE Joint Genome Institute"/>
            <person name="Riley R."/>
            <person name="Haridas S."/>
            <person name="Wolfe K.H."/>
            <person name="Lopes M.R."/>
            <person name="Hittinger C.T."/>
            <person name="Goker M."/>
            <person name="Salamov A."/>
            <person name="Wisecaver J."/>
            <person name="Long T.M."/>
            <person name="Aerts A.L."/>
            <person name="Barry K."/>
            <person name="Choi C."/>
            <person name="Clum A."/>
            <person name="Coughlan A.Y."/>
            <person name="Deshpande S."/>
            <person name="Douglass A.P."/>
            <person name="Hanson S.J."/>
            <person name="Klenk H.-P."/>
            <person name="Labutti K."/>
            <person name="Lapidus A."/>
            <person name="Lindquist E."/>
            <person name="Lipzen A."/>
            <person name="Meier-Kolthoff J.P."/>
            <person name="Ohm R.A."/>
            <person name="Otillar R.P."/>
            <person name="Pangilinan J."/>
            <person name="Peng Y."/>
            <person name="Rokas A."/>
            <person name="Rosa C.A."/>
            <person name="Scheuner C."/>
            <person name="Sibirny A.A."/>
            <person name="Slot J.C."/>
            <person name="Stielow J.B."/>
            <person name="Sun H."/>
            <person name="Kurtzman C.P."/>
            <person name="Blackwell M."/>
            <person name="Grigoriev I.V."/>
            <person name="Jeffries T.W."/>
        </authorList>
    </citation>
    <scope>NUCLEOTIDE SEQUENCE [LARGE SCALE GENOMIC DNA]</scope>
    <source>
        <strain evidence="12">NRRL Y-2460</strain>
    </source>
</reference>
<keyword evidence="5" id="KW-0677">Repeat</keyword>
<keyword evidence="3 10" id="KW-0813">Transport</keyword>
<keyword evidence="6" id="KW-1133">Transmembrane helix</keyword>
<keyword evidence="7" id="KW-0496">Mitochondrion</keyword>
<dbReference type="InterPro" id="IPR018108">
    <property type="entry name" value="MCP_transmembrane"/>
</dbReference>
<feature type="repeat" description="Solcar" evidence="9">
    <location>
        <begin position="119"/>
        <end position="208"/>
    </location>
</feature>
<dbReference type="PROSITE" id="PS50920">
    <property type="entry name" value="SOLCAR"/>
    <property type="match status" value="3"/>
</dbReference>
<dbReference type="Pfam" id="PF00153">
    <property type="entry name" value="Mito_carr"/>
    <property type="match status" value="3"/>
</dbReference>
<evidence type="ECO:0000313" key="11">
    <source>
        <dbReference type="EMBL" id="ODV95312.1"/>
    </source>
</evidence>
<dbReference type="AlphaFoldDB" id="A0A1E4TU77"/>
<feature type="repeat" description="Solcar" evidence="9">
    <location>
        <begin position="220"/>
        <end position="308"/>
    </location>
</feature>
<dbReference type="EMBL" id="KV454014">
    <property type="protein sequence ID" value="ODV95312.1"/>
    <property type="molecule type" value="Genomic_DNA"/>
</dbReference>
<evidence type="ECO:0000256" key="4">
    <source>
        <dbReference type="ARBA" id="ARBA00022692"/>
    </source>
</evidence>
<keyword evidence="8 9" id="KW-0472">Membrane</keyword>
<protein>
    <recommendedName>
        <fullName evidence="13">Mitochondrial carrier protein</fullName>
    </recommendedName>
</protein>
<keyword evidence="4 9" id="KW-0812">Transmembrane</keyword>
<keyword evidence="12" id="KW-1185">Reference proteome</keyword>
<sequence>MSGVPAVFKTWKKNGEEQPLHDYSFSRKLKDAGAGFVGGVSQVLIGQPLDLIKVLIQTGQYKNPYEAFTATMAKEGPLAFYKGAAVPLVGVGCINTIMFNFCYAARRKIIEMNPGQTELKLSQYFIAGSIAGTLTAFITSPVEQIRILLQAQPLENKLYKGPIDCFQKIRHQNGFGLNGMFRGLGMTIFRDAPAHGVWFCTYEFLMRDACARRNCKRDDVPTWQLLLYGAIAGDALWLISYPMDVVKTIQQNDRFGKDSKYRTCAQVATRLYQTQGFRGFWIGLTPALIRAAPVNAGVFASVELALRVLG</sequence>
<dbReference type="GO" id="GO:0000064">
    <property type="term" value="F:L-ornithine transmembrane transporter activity"/>
    <property type="evidence" value="ECO:0007669"/>
    <property type="project" value="TreeGrafter"/>
</dbReference>
<comment type="subcellular location">
    <subcellularLocation>
        <location evidence="1">Mitochondrion membrane</location>
        <topology evidence="1">Multi-pass membrane protein</topology>
    </subcellularLocation>
</comment>
<evidence type="ECO:0000256" key="1">
    <source>
        <dbReference type="ARBA" id="ARBA00004225"/>
    </source>
</evidence>
<dbReference type="SUPFAM" id="SSF103506">
    <property type="entry name" value="Mitochondrial carrier"/>
    <property type="match status" value="1"/>
</dbReference>
<dbReference type="Proteomes" id="UP000094236">
    <property type="component" value="Unassembled WGS sequence"/>
</dbReference>
<evidence type="ECO:0008006" key="13">
    <source>
        <dbReference type="Google" id="ProtNLM"/>
    </source>
</evidence>
<name>A0A1E4TU77_PACTA</name>
<accession>A0A1E4TU77</accession>
<gene>
    <name evidence="11" type="ORF">PACTADRAFT_50052</name>
</gene>